<proteinExistence type="predicted"/>
<dbReference type="EMBL" id="JOJR01000401">
    <property type="protein sequence ID" value="RCN38422.1"/>
    <property type="molecule type" value="Genomic_DNA"/>
</dbReference>
<organism evidence="2 3">
    <name type="scientific">Ancylostoma caninum</name>
    <name type="common">Dog hookworm</name>
    <dbReference type="NCBI Taxonomy" id="29170"/>
    <lineage>
        <taxon>Eukaryota</taxon>
        <taxon>Metazoa</taxon>
        <taxon>Ecdysozoa</taxon>
        <taxon>Nematoda</taxon>
        <taxon>Chromadorea</taxon>
        <taxon>Rhabditida</taxon>
        <taxon>Rhabditina</taxon>
        <taxon>Rhabditomorpha</taxon>
        <taxon>Strongyloidea</taxon>
        <taxon>Ancylostomatidae</taxon>
        <taxon>Ancylostomatinae</taxon>
        <taxon>Ancylostoma</taxon>
    </lineage>
</organism>
<evidence type="ECO:0000256" key="1">
    <source>
        <dbReference type="SAM" id="MobiDB-lite"/>
    </source>
</evidence>
<reference evidence="2 3" key="1">
    <citation type="submission" date="2014-10" db="EMBL/GenBank/DDBJ databases">
        <title>Draft genome of the hookworm Ancylostoma caninum.</title>
        <authorList>
            <person name="Mitreva M."/>
        </authorList>
    </citation>
    <scope>NUCLEOTIDE SEQUENCE [LARGE SCALE GENOMIC DNA]</scope>
    <source>
        <strain evidence="2 3">Baltimore</strain>
    </source>
</reference>
<comment type="caution">
    <text evidence="2">The sequence shown here is derived from an EMBL/GenBank/DDBJ whole genome shotgun (WGS) entry which is preliminary data.</text>
</comment>
<protein>
    <submittedName>
        <fullName evidence="2">Uncharacterized protein</fullName>
    </submittedName>
</protein>
<gene>
    <name evidence="2" type="ORF">ANCCAN_15672</name>
</gene>
<dbReference type="AlphaFoldDB" id="A0A368G232"/>
<name>A0A368G232_ANCCA</name>
<evidence type="ECO:0000313" key="3">
    <source>
        <dbReference type="Proteomes" id="UP000252519"/>
    </source>
</evidence>
<feature type="region of interest" description="Disordered" evidence="1">
    <location>
        <begin position="29"/>
        <end position="48"/>
    </location>
</feature>
<evidence type="ECO:0000313" key="2">
    <source>
        <dbReference type="EMBL" id="RCN38422.1"/>
    </source>
</evidence>
<sequence>MKLSLHLVGGNVDYDDLHTPIESLSIDTAHSRSTPAMKQTELRMDTPEEDVDTAITIPDSMDLRMDTPEKGVDTAITIQD</sequence>
<dbReference type="Proteomes" id="UP000252519">
    <property type="component" value="Unassembled WGS sequence"/>
</dbReference>
<accession>A0A368G232</accession>
<keyword evidence="3" id="KW-1185">Reference proteome</keyword>